<evidence type="ECO:0000313" key="2">
    <source>
        <dbReference type="Proteomes" id="UP000265431"/>
    </source>
</evidence>
<reference evidence="1 2" key="1">
    <citation type="submission" date="2018-08" db="EMBL/GenBank/DDBJ databases">
        <title>Henriciella mobilis sp. nov., isolated from seawater.</title>
        <authorList>
            <person name="Cheng H."/>
            <person name="Wu Y.-H."/>
            <person name="Xu X.-W."/>
            <person name="Guo L.-L."/>
        </authorList>
    </citation>
    <scope>NUCLEOTIDE SEQUENCE [LARGE SCALE GENOMIC DNA]</scope>
    <source>
        <strain evidence="1 2">CCUG66934</strain>
    </source>
</reference>
<organism evidence="1 2">
    <name type="scientific">Henriciella barbarensis</name>
    <dbReference type="NCBI Taxonomy" id="86342"/>
    <lineage>
        <taxon>Bacteria</taxon>
        <taxon>Pseudomonadati</taxon>
        <taxon>Pseudomonadota</taxon>
        <taxon>Alphaproteobacteria</taxon>
        <taxon>Hyphomonadales</taxon>
        <taxon>Hyphomonadaceae</taxon>
        <taxon>Henriciella</taxon>
    </lineage>
</organism>
<dbReference type="RefSeq" id="WP_119380864.1">
    <property type="nucleotide sequence ID" value="NZ_QWGB01000014.1"/>
</dbReference>
<keyword evidence="2" id="KW-1185">Reference proteome</keyword>
<dbReference type="Proteomes" id="UP000265431">
    <property type="component" value="Unassembled WGS sequence"/>
</dbReference>
<name>A0A399QSP1_9PROT</name>
<proteinExistence type="predicted"/>
<evidence type="ECO:0000313" key="1">
    <source>
        <dbReference type="EMBL" id="RIJ20547.1"/>
    </source>
</evidence>
<evidence type="ECO:0008006" key="3">
    <source>
        <dbReference type="Google" id="ProtNLM"/>
    </source>
</evidence>
<dbReference type="OrthoDB" id="7551439at2"/>
<accession>A0A399QSP1</accession>
<dbReference type="AlphaFoldDB" id="A0A399QSP1"/>
<protein>
    <recommendedName>
        <fullName evidence="3">SIR2-like domain-containing protein</fullName>
    </recommendedName>
</protein>
<sequence length="295" mass="34510">MATPLDDVLNQDDPPALLLGNGINQYADSGNASWEDLLNRLAKRRNLILSTSELREMSNTERYDILDLAAPNESREDLKGEVRSMMELWHPSEVHARVIKWASSNQTPILSMNFDALLGEASGLEFFGVDENVYVYPFRAHFAYNQVKNVRRNFAVWHPHGFIRYKQSIRLGLVDYMGSVSRIESWIKNRRALHNYVEGKSETWPGQRSWLEAFFFNPMAVIGFGFHKDETFMRWLFLERARLHRKYPDIKRPLWYVARDSERLRHRFPFLKALGMAVVRVGSHRDIYESTAWEA</sequence>
<comment type="caution">
    <text evidence="1">The sequence shown here is derived from an EMBL/GenBank/DDBJ whole genome shotgun (WGS) entry which is preliminary data.</text>
</comment>
<dbReference type="EMBL" id="QWGB01000014">
    <property type="protein sequence ID" value="RIJ20547.1"/>
    <property type="molecule type" value="Genomic_DNA"/>
</dbReference>
<gene>
    <name evidence="1" type="ORF">D1224_15670</name>
</gene>